<proteinExistence type="predicted"/>
<dbReference type="RefSeq" id="XP_068356187.1">
    <property type="nucleotide sequence ID" value="XM_068506871.1"/>
</dbReference>
<comment type="caution">
    <text evidence="2">The sequence shown here is derived from an EMBL/GenBank/DDBJ whole genome shotgun (WGS) entry which is preliminary data.</text>
</comment>
<feature type="compositionally biased region" description="Basic and acidic residues" evidence="1">
    <location>
        <begin position="139"/>
        <end position="166"/>
    </location>
</feature>
<feature type="region of interest" description="Disordered" evidence="1">
    <location>
        <begin position="131"/>
        <end position="222"/>
    </location>
</feature>
<reference evidence="2" key="1">
    <citation type="submission" date="2016-10" db="EMBL/GenBank/DDBJ databases">
        <authorList>
            <person name="Benchimol M."/>
            <person name="Almeida L.G."/>
            <person name="Vasconcelos A.T."/>
            <person name="Perreira-Neves A."/>
            <person name="Rosa I.A."/>
            <person name="Tasca T."/>
            <person name="Bogo M.R."/>
            <person name="de Souza W."/>
        </authorList>
    </citation>
    <scope>NUCLEOTIDE SEQUENCE [LARGE SCALE GENOMIC DNA]</scope>
    <source>
        <strain evidence="2">K</strain>
    </source>
</reference>
<evidence type="ECO:0000256" key="1">
    <source>
        <dbReference type="SAM" id="MobiDB-lite"/>
    </source>
</evidence>
<dbReference type="Proteomes" id="UP000179807">
    <property type="component" value="Unassembled WGS sequence"/>
</dbReference>
<organism evidence="2 3">
    <name type="scientific">Tritrichomonas foetus</name>
    <dbReference type="NCBI Taxonomy" id="1144522"/>
    <lineage>
        <taxon>Eukaryota</taxon>
        <taxon>Metamonada</taxon>
        <taxon>Parabasalia</taxon>
        <taxon>Tritrichomonadida</taxon>
        <taxon>Tritrichomonadidae</taxon>
        <taxon>Tritrichomonas</taxon>
    </lineage>
</organism>
<dbReference type="GeneID" id="94841575"/>
<gene>
    <name evidence="2" type="ORF">TRFO_29604</name>
</gene>
<accession>A0A1J4JVL1</accession>
<dbReference type="EMBL" id="MLAK01000841">
    <property type="protein sequence ID" value="OHT03051.1"/>
    <property type="molecule type" value="Genomic_DNA"/>
</dbReference>
<keyword evidence="3" id="KW-1185">Reference proteome</keyword>
<sequence length="222" mass="25474">MSFLDKLFFWSKSKRIRESDIKFYPQPISDLTADFPQRRFFPNIDKPQKVNRSTQTDETHFVASVQCDLPLPIPKVTVTTKPAINLSNDEPVLGLKCDLPFETKPFYPARSINLKFVEEFIHRDIPDKPKIGFVFNKEPSQKVKNEEPKSNRKSDEKTNIDNEKSHFGAAQIGQMFDFGTHSSSQSSAEPEKEKEKEAESSQSNVQKSDLPKPKGKFVFVFN</sequence>
<evidence type="ECO:0000313" key="2">
    <source>
        <dbReference type="EMBL" id="OHT03051.1"/>
    </source>
</evidence>
<dbReference type="AlphaFoldDB" id="A0A1J4JVL1"/>
<feature type="compositionally biased region" description="Basic and acidic residues" evidence="1">
    <location>
        <begin position="189"/>
        <end position="199"/>
    </location>
</feature>
<dbReference type="VEuPathDB" id="TrichDB:TRFO_29604"/>
<evidence type="ECO:0000313" key="3">
    <source>
        <dbReference type="Proteomes" id="UP000179807"/>
    </source>
</evidence>
<name>A0A1J4JVL1_9EUKA</name>
<protein>
    <submittedName>
        <fullName evidence="2">Uncharacterized protein</fullName>
    </submittedName>
</protein>